<name>A0ABY5FJF6_9BACL</name>
<feature type="chain" id="PRO_5047508785" evidence="1">
    <location>
        <begin position="25"/>
        <end position="179"/>
    </location>
</feature>
<proteinExistence type="predicted"/>
<dbReference type="Proteomes" id="UP001060325">
    <property type="component" value="Chromosome"/>
</dbReference>
<accession>A0ABY5FJF6</accession>
<reference evidence="2" key="1">
    <citation type="submission" date="2022-07" db="EMBL/GenBank/DDBJ databases">
        <title>Complete genome of CX2.</title>
        <authorList>
            <person name="Cao G."/>
        </authorList>
    </citation>
    <scope>NUCLEOTIDE SEQUENCE</scope>
    <source>
        <strain evidence="2">CX2</strain>
    </source>
</reference>
<keyword evidence="1" id="KW-0732">Signal</keyword>
<organism evidence="2 3">
    <name type="scientific">Exiguobacterium aurantiacum</name>
    <dbReference type="NCBI Taxonomy" id="33987"/>
    <lineage>
        <taxon>Bacteria</taxon>
        <taxon>Bacillati</taxon>
        <taxon>Bacillota</taxon>
        <taxon>Bacilli</taxon>
        <taxon>Bacillales</taxon>
        <taxon>Bacillales Family XII. Incertae Sedis</taxon>
        <taxon>Exiguobacterium</taxon>
    </lineage>
</organism>
<dbReference type="RefSeq" id="WP_255176242.1">
    <property type="nucleotide sequence ID" value="NZ_CP101462.1"/>
</dbReference>
<feature type="signal peptide" evidence="1">
    <location>
        <begin position="1"/>
        <end position="24"/>
    </location>
</feature>
<sequence>MNRQQKIVLILVCLLLVSAGVAWAFDSTKQLQLPEGAEPILNYPVDDRDMSLRFFTNSYTVEEWSDEPVAQGIGLELTVDNQVQSITSESLFEAGLTWSTFGQSCGDTSACSPYDILYGMNHGETTRVVVELNGERFEPELLKTKAGNDVWFVLVDQIESIESITGYDAAGDISYRYNN</sequence>
<gene>
    <name evidence="2" type="ORF">NMQ00_07885</name>
</gene>
<protein>
    <submittedName>
        <fullName evidence="2">Uncharacterized protein</fullName>
    </submittedName>
</protein>
<evidence type="ECO:0000313" key="2">
    <source>
        <dbReference type="EMBL" id="UTT41489.1"/>
    </source>
</evidence>
<evidence type="ECO:0000256" key="1">
    <source>
        <dbReference type="SAM" id="SignalP"/>
    </source>
</evidence>
<keyword evidence="3" id="KW-1185">Reference proteome</keyword>
<dbReference type="EMBL" id="CP101462">
    <property type="protein sequence ID" value="UTT41489.1"/>
    <property type="molecule type" value="Genomic_DNA"/>
</dbReference>
<evidence type="ECO:0000313" key="3">
    <source>
        <dbReference type="Proteomes" id="UP001060325"/>
    </source>
</evidence>